<evidence type="ECO:0000313" key="3">
    <source>
        <dbReference type="Proteomes" id="UP001331761"/>
    </source>
</evidence>
<feature type="region of interest" description="Disordered" evidence="1">
    <location>
        <begin position="56"/>
        <end position="94"/>
    </location>
</feature>
<comment type="caution">
    <text evidence="2">The sequence shown here is derived from an EMBL/GenBank/DDBJ whole genome shotgun (WGS) entry which is preliminary data.</text>
</comment>
<dbReference type="Proteomes" id="UP001331761">
    <property type="component" value="Unassembled WGS sequence"/>
</dbReference>
<organism evidence="2 3">
    <name type="scientific">Trichostrongylus colubriformis</name>
    <name type="common">Black scour worm</name>
    <dbReference type="NCBI Taxonomy" id="6319"/>
    <lineage>
        <taxon>Eukaryota</taxon>
        <taxon>Metazoa</taxon>
        <taxon>Ecdysozoa</taxon>
        <taxon>Nematoda</taxon>
        <taxon>Chromadorea</taxon>
        <taxon>Rhabditida</taxon>
        <taxon>Rhabditina</taxon>
        <taxon>Rhabditomorpha</taxon>
        <taxon>Strongyloidea</taxon>
        <taxon>Trichostrongylidae</taxon>
        <taxon>Trichostrongylus</taxon>
    </lineage>
</organism>
<evidence type="ECO:0000313" key="2">
    <source>
        <dbReference type="EMBL" id="KAK5986419.1"/>
    </source>
</evidence>
<sequence length="107" mass="11485">MPSIGLHPTDRTEILYKDQAIAFADRLAESDDGTFYCPSATASEAGTWTLLLSTPTRPLPARRPAPSTSFKPPSPMLRSTSFGTSSTDIAIGSPSQPTIWDLTTTLK</sequence>
<keyword evidence="3" id="KW-1185">Reference proteome</keyword>
<proteinExistence type="predicted"/>
<protein>
    <submittedName>
        <fullName evidence="2">Uncharacterized protein</fullName>
    </submittedName>
</protein>
<accession>A0AAN8J3N8</accession>
<evidence type="ECO:0000256" key="1">
    <source>
        <dbReference type="SAM" id="MobiDB-lite"/>
    </source>
</evidence>
<gene>
    <name evidence="2" type="ORF">GCK32_003697</name>
</gene>
<name>A0AAN8J3N8_TRICO</name>
<feature type="compositionally biased region" description="Polar residues" evidence="1">
    <location>
        <begin position="77"/>
        <end position="94"/>
    </location>
</feature>
<dbReference type="AlphaFoldDB" id="A0AAN8J3N8"/>
<dbReference type="EMBL" id="WIXE01000643">
    <property type="protein sequence ID" value="KAK5986419.1"/>
    <property type="molecule type" value="Genomic_DNA"/>
</dbReference>
<reference evidence="2 3" key="1">
    <citation type="submission" date="2019-10" db="EMBL/GenBank/DDBJ databases">
        <title>Assembly and Annotation for the nematode Trichostrongylus colubriformis.</title>
        <authorList>
            <person name="Martin J."/>
        </authorList>
    </citation>
    <scope>NUCLEOTIDE SEQUENCE [LARGE SCALE GENOMIC DNA]</scope>
    <source>
        <strain evidence="2">G859</strain>
        <tissue evidence="2">Whole worm</tissue>
    </source>
</reference>